<dbReference type="Gene3D" id="1.10.1660.10">
    <property type="match status" value="1"/>
</dbReference>
<organism evidence="1 2">
    <name type="scientific">Chitinimonas lacunae</name>
    <dbReference type="NCBI Taxonomy" id="1963018"/>
    <lineage>
        <taxon>Bacteria</taxon>
        <taxon>Pseudomonadati</taxon>
        <taxon>Pseudomonadota</taxon>
        <taxon>Betaproteobacteria</taxon>
        <taxon>Neisseriales</taxon>
        <taxon>Chitinibacteraceae</taxon>
        <taxon>Chitinimonas</taxon>
    </lineage>
</organism>
<gene>
    <name evidence="1" type="ORF">ACFOW7_07155</name>
</gene>
<dbReference type="EMBL" id="JBHSBU010000001">
    <property type="protein sequence ID" value="MFC4159133.1"/>
    <property type="molecule type" value="Genomic_DNA"/>
</dbReference>
<comment type="caution">
    <text evidence="1">The sequence shown here is derived from an EMBL/GenBank/DDBJ whole genome shotgun (WGS) entry which is preliminary data.</text>
</comment>
<name>A0ABV8MLY8_9NEIS</name>
<keyword evidence="2" id="KW-1185">Reference proteome</keyword>
<dbReference type="Pfam" id="PF13591">
    <property type="entry name" value="MerR_2"/>
    <property type="match status" value="1"/>
</dbReference>
<reference evidence="2" key="1">
    <citation type="journal article" date="2019" name="Int. J. Syst. Evol. Microbiol.">
        <title>The Global Catalogue of Microorganisms (GCM) 10K type strain sequencing project: providing services to taxonomists for standard genome sequencing and annotation.</title>
        <authorList>
            <consortium name="The Broad Institute Genomics Platform"/>
            <consortium name="The Broad Institute Genome Sequencing Center for Infectious Disease"/>
            <person name="Wu L."/>
            <person name="Ma J."/>
        </authorList>
    </citation>
    <scope>NUCLEOTIDE SEQUENCE [LARGE SCALE GENOMIC DNA]</scope>
    <source>
        <strain evidence="2">LMG 29894</strain>
    </source>
</reference>
<protein>
    <submittedName>
        <fullName evidence="1">Chaperone modulator CbpM</fullName>
    </submittedName>
</protein>
<evidence type="ECO:0000313" key="2">
    <source>
        <dbReference type="Proteomes" id="UP001595791"/>
    </source>
</evidence>
<proteinExistence type="predicted"/>
<dbReference type="RefSeq" id="WP_378162561.1">
    <property type="nucleotide sequence ID" value="NZ_JBHSBU010000001.1"/>
</dbReference>
<accession>A0ABV8MLY8</accession>
<evidence type="ECO:0000313" key="1">
    <source>
        <dbReference type="EMBL" id="MFC4159133.1"/>
    </source>
</evidence>
<dbReference type="Proteomes" id="UP001595791">
    <property type="component" value="Unassembled WGS sequence"/>
</dbReference>
<sequence length="104" mass="12164">MDNKVLIGSLMEESWLTLEQMAAICQVEHEWLLRHIDEGLFPQIESVAGIWRFSSPMVSRARRMRWIERDFDAVPELAALVADLLEEMDTLRKQLAQRSPDWPL</sequence>